<reference evidence="5 6" key="1">
    <citation type="submission" date="2018-02" db="EMBL/GenBank/DDBJ databases">
        <title>Draft genome of wild Prunus yedoensis var. nudiflora.</title>
        <authorList>
            <person name="Baek S."/>
            <person name="Kim J.-H."/>
            <person name="Choi K."/>
            <person name="Kim G.-B."/>
            <person name="Cho A."/>
            <person name="Jang H."/>
            <person name="Shin C.-H."/>
            <person name="Yu H.-J."/>
            <person name="Mun J.-H."/>
        </authorList>
    </citation>
    <scope>NUCLEOTIDE SEQUENCE [LARGE SCALE GENOMIC DNA]</scope>
    <source>
        <strain evidence="6">cv. Jeju island</strain>
        <tissue evidence="5">Leaf</tissue>
    </source>
</reference>
<comment type="caution">
    <text evidence="5">The sequence shown here is derived from an EMBL/GenBank/DDBJ whole genome shotgun (WGS) entry which is preliminary data.</text>
</comment>
<keyword evidence="3" id="KW-0687">Ribonucleoprotein</keyword>
<dbReference type="AlphaFoldDB" id="A0A314UIA7"/>
<dbReference type="Proteomes" id="UP000250321">
    <property type="component" value="Unassembled WGS sequence"/>
</dbReference>
<dbReference type="GO" id="GO:0005840">
    <property type="term" value="C:ribosome"/>
    <property type="evidence" value="ECO:0007669"/>
    <property type="project" value="UniProtKB-KW"/>
</dbReference>
<proteinExistence type="inferred from homology"/>
<evidence type="ECO:0000256" key="3">
    <source>
        <dbReference type="ARBA" id="ARBA00023274"/>
    </source>
</evidence>
<organism evidence="5 6">
    <name type="scientific">Prunus yedoensis var. nudiflora</name>
    <dbReference type="NCBI Taxonomy" id="2094558"/>
    <lineage>
        <taxon>Eukaryota</taxon>
        <taxon>Viridiplantae</taxon>
        <taxon>Streptophyta</taxon>
        <taxon>Embryophyta</taxon>
        <taxon>Tracheophyta</taxon>
        <taxon>Spermatophyta</taxon>
        <taxon>Magnoliopsida</taxon>
        <taxon>eudicotyledons</taxon>
        <taxon>Gunneridae</taxon>
        <taxon>Pentapetalae</taxon>
        <taxon>rosids</taxon>
        <taxon>fabids</taxon>
        <taxon>Rosales</taxon>
        <taxon>Rosaceae</taxon>
        <taxon>Amygdaloideae</taxon>
        <taxon>Amygdaleae</taxon>
        <taxon>Prunus</taxon>
    </lineage>
</organism>
<dbReference type="GO" id="GO:1990904">
    <property type="term" value="C:ribonucleoprotein complex"/>
    <property type="evidence" value="ECO:0007669"/>
    <property type="project" value="UniProtKB-KW"/>
</dbReference>
<dbReference type="PANTHER" id="PTHR21109">
    <property type="entry name" value="MITOCHONDRIAL 28S RIBOSOMAL PROTEIN S21"/>
    <property type="match status" value="1"/>
</dbReference>
<feature type="region of interest" description="Disordered" evidence="4">
    <location>
        <begin position="144"/>
        <end position="198"/>
    </location>
</feature>
<feature type="region of interest" description="Disordered" evidence="4">
    <location>
        <begin position="35"/>
        <end position="57"/>
    </location>
</feature>
<keyword evidence="2" id="KW-0689">Ribosomal protein</keyword>
<dbReference type="GO" id="GO:0006412">
    <property type="term" value="P:translation"/>
    <property type="evidence" value="ECO:0007669"/>
    <property type="project" value="InterPro"/>
</dbReference>
<dbReference type="NCBIfam" id="TIGR00030">
    <property type="entry name" value="S21p"/>
    <property type="match status" value="1"/>
</dbReference>
<gene>
    <name evidence="5" type="ORF">Pyn_32305</name>
</gene>
<evidence type="ECO:0000256" key="4">
    <source>
        <dbReference type="SAM" id="MobiDB-lite"/>
    </source>
</evidence>
<accession>A0A314UIA7</accession>
<evidence type="ECO:0000256" key="2">
    <source>
        <dbReference type="ARBA" id="ARBA00022980"/>
    </source>
</evidence>
<name>A0A314UIA7_PRUYE</name>
<comment type="similarity">
    <text evidence="1">Belongs to the bacterial ribosomal protein bS21 family.</text>
</comment>
<feature type="compositionally biased region" description="Acidic residues" evidence="4">
    <location>
        <begin position="183"/>
        <end position="198"/>
    </location>
</feature>
<dbReference type="GO" id="GO:0003735">
    <property type="term" value="F:structural constituent of ribosome"/>
    <property type="evidence" value="ECO:0007669"/>
    <property type="project" value="InterPro"/>
</dbReference>
<evidence type="ECO:0000256" key="1">
    <source>
        <dbReference type="ARBA" id="ARBA00006640"/>
    </source>
</evidence>
<keyword evidence="6" id="KW-1185">Reference proteome</keyword>
<protein>
    <submittedName>
        <fullName evidence="5">Uncharacterized protein</fullName>
    </submittedName>
</protein>
<dbReference type="HAMAP" id="MF_00358">
    <property type="entry name" value="Ribosomal_bS21"/>
    <property type="match status" value="1"/>
</dbReference>
<sequence>MGRNWIQSTHWTEPPRHTTITIAMAAVSKLLSSILPSKSSPPQPSPSSSNLPLPPRVSLPKTPSWRVPLVATWTPSSTPSSSSSLASILWPSLSYSNTLFFKSAYNVQIVVQDNDSEEKLVGRFKKEVLRAGVLQECKTRRFFENKREKKKRKTRQAARKNRKRYPQSKDPRQDKPEARINDDNDDDNWDYDVELPYH</sequence>
<dbReference type="STRING" id="2094558.A0A314UIA7"/>
<dbReference type="PANTHER" id="PTHR21109:SF0">
    <property type="entry name" value="SMALL RIBOSOMAL SUBUNIT PROTEIN BS21M"/>
    <property type="match status" value="1"/>
</dbReference>
<dbReference type="InterPro" id="IPR001911">
    <property type="entry name" value="Ribosomal_bS21"/>
</dbReference>
<dbReference type="Pfam" id="PF01165">
    <property type="entry name" value="Ribosomal_S21"/>
    <property type="match status" value="1"/>
</dbReference>
<feature type="compositionally biased region" description="Basic residues" evidence="4">
    <location>
        <begin position="148"/>
        <end position="166"/>
    </location>
</feature>
<dbReference type="InterPro" id="IPR038380">
    <property type="entry name" value="Ribosomal_bS21_sf"/>
</dbReference>
<feature type="compositionally biased region" description="Basic and acidic residues" evidence="4">
    <location>
        <begin position="167"/>
        <end position="182"/>
    </location>
</feature>
<dbReference type="EMBL" id="PJQY01003473">
    <property type="protein sequence ID" value="PQM37275.1"/>
    <property type="molecule type" value="Genomic_DNA"/>
</dbReference>
<dbReference type="OrthoDB" id="785538at2759"/>
<evidence type="ECO:0000313" key="6">
    <source>
        <dbReference type="Proteomes" id="UP000250321"/>
    </source>
</evidence>
<dbReference type="Gene3D" id="1.20.5.1150">
    <property type="entry name" value="Ribosomal protein S8"/>
    <property type="match status" value="1"/>
</dbReference>
<dbReference type="PRINTS" id="PR00976">
    <property type="entry name" value="RIBOSOMALS21"/>
</dbReference>
<evidence type="ECO:0000313" key="5">
    <source>
        <dbReference type="EMBL" id="PQM37275.1"/>
    </source>
</evidence>